<proteinExistence type="predicted"/>
<dbReference type="RefSeq" id="WP_131497072.1">
    <property type="nucleotide sequence ID" value="NZ_SJKC01000002.1"/>
</dbReference>
<organism evidence="2 3">
    <name type="scientific">Kribbella speibonae</name>
    <dbReference type="NCBI Taxonomy" id="1572660"/>
    <lineage>
        <taxon>Bacteria</taxon>
        <taxon>Bacillati</taxon>
        <taxon>Actinomycetota</taxon>
        <taxon>Actinomycetes</taxon>
        <taxon>Propionibacteriales</taxon>
        <taxon>Kribbellaceae</taxon>
        <taxon>Kribbella</taxon>
    </lineage>
</organism>
<dbReference type="AlphaFoldDB" id="A0A4V2M546"/>
<evidence type="ECO:0000256" key="1">
    <source>
        <dbReference type="SAM" id="Phobius"/>
    </source>
</evidence>
<dbReference type="Proteomes" id="UP000294225">
    <property type="component" value="Unassembled WGS sequence"/>
</dbReference>
<gene>
    <name evidence="2" type="ORF">E0H92_18620</name>
</gene>
<name>A0A4V2M546_9ACTN</name>
<keyword evidence="1" id="KW-0472">Membrane</keyword>
<dbReference type="EMBL" id="SJKC01000002">
    <property type="protein sequence ID" value="TCC38442.1"/>
    <property type="molecule type" value="Genomic_DNA"/>
</dbReference>
<reference evidence="2 3" key="1">
    <citation type="submission" date="2019-02" db="EMBL/GenBank/DDBJ databases">
        <title>Kribbella capetownensis sp. nov. and Kribbella speibonae sp. nov., isolated from soil.</title>
        <authorList>
            <person name="Curtis S.M."/>
            <person name="Norton I."/>
            <person name="Everest G.J."/>
            <person name="Meyers P.R."/>
        </authorList>
    </citation>
    <scope>NUCLEOTIDE SEQUENCE [LARGE SCALE GENOMIC DNA]</scope>
    <source>
        <strain evidence="2 3">YM55</strain>
    </source>
</reference>
<comment type="caution">
    <text evidence="2">The sequence shown here is derived from an EMBL/GenBank/DDBJ whole genome shotgun (WGS) entry which is preliminary data.</text>
</comment>
<feature type="transmembrane region" description="Helical" evidence="1">
    <location>
        <begin position="131"/>
        <end position="155"/>
    </location>
</feature>
<keyword evidence="1" id="KW-1133">Transmembrane helix</keyword>
<sequence>MVSALVGSLVMTALLLGGAALAVVGGAQLWMQHGVYQVGFKTSGDDCGIEDVELDVRSGEPLVCTSLPMPPSTYKATFEGFTDEQNENVFALATQLAQDDGLSKADQQKIQDLVDSYAASMPAERRPQHRFWWGSNNLIAGLGAAGLGALVYAGFRSRGS</sequence>
<evidence type="ECO:0000313" key="3">
    <source>
        <dbReference type="Proteomes" id="UP000294225"/>
    </source>
</evidence>
<evidence type="ECO:0000313" key="2">
    <source>
        <dbReference type="EMBL" id="TCC38442.1"/>
    </source>
</evidence>
<accession>A0A4V2M546</accession>
<protein>
    <submittedName>
        <fullName evidence="2">Uncharacterized protein</fullName>
    </submittedName>
</protein>
<keyword evidence="1" id="KW-0812">Transmembrane</keyword>